<evidence type="ECO:0000313" key="3">
    <source>
        <dbReference type="Proteomes" id="UP000254771"/>
    </source>
</evidence>
<evidence type="ECO:0000256" key="1">
    <source>
        <dbReference type="SAM" id="SignalP"/>
    </source>
</evidence>
<evidence type="ECO:0008006" key="4">
    <source>
        <dbReference type="Google" id="ProtNLM"/>
    </source>
</evidence>
<sequence>MKTFLLVCLLSSSSILHAASPIVEHINIDGLAGWERHDFKGHTSYQLVEENGKQVIKAVSAGSASGLVKKISINLDKTPYLNWRWRVAGVLDRPNEHSRQGDDYPARIYVVKEGGWAPWRTRSITYVWSSSQAEGSVWPSAYTDQSMMVAVHSGVSDVLLWKSERRNLKEDFKQLFGQDVHQIDLIALMTDTDDTGAKATAWYGDIFFSSE</sequence>
<dbReference type="EMBL" id="QFXE01000017">
    <property type="protein sequence ID" value="RDH84190.1"/>
    <property type="molecule type" value="Genomic_DNA"/>
</dbReference>
<name>A0A370DI23_9GAMM</name>
<comment type="caution">
    <text evidence="2">The sequence shown here is derived from an EMBL/GenBank/DDBJ whole genome shotgun (WGS) entry which is preliminary data.</text>
</comment>
<dbReference type="InterPro" id="IPR021409">
    <property type="entry name" value="DUF3047"/>
</dbReference>
<dbReference type="AlphaFoldDB" id="A0A370DI23"/>
<dbReference type="Pfam" id="PF11249">
    <property type="entry name" value="DUF3047"/>
    <property type="match status" value="1"/>
</dbReference>
<feature type="signal peptide" evidence="1">
    <location>
        <begin position="1"/>
        <end position="18"/>
    </location>
</feature>
<accession>A0A370DI23</accession>
<feature type="chain" id="PRO_5016910488" description="DUF3047 domain-containing protein" evidence="1">
    <location>
        <begin position="19"/>
        <end position="211"/>
    </location>
</feature>
<reference evidence="2 3" key="1">
    <citation type="journal article" date="2018" name="ISME J.">
        <title>Endosymbiont genomes yield clues of tubeworm success.</title>
        <authorList>
            <person name="Li Y."/>
            <person name="Liles M.R."/>
            <person name="Halanych K.M."/>
        </authorList>
    </citation>
    <scope>NUCLEOTIDE SEQUENCE [LARGE SCALE GENOMIC DNA]</scope>
    <source>
        <strain evidence="2">A1462</strain>
    </source>
</reference>
<gene>
    <name evidence="2" type="ORF">DIZ78_13215</name>
</gene>
<proteinExistence type="predicted"/>
<organism evidence="2 3">
    <name type="scientific">endosymbiont of Escarpia spicata</name>
    <dbReference type="NCBI Taxonomy" id="2200908"/>
    <lineage>
        <taxon>Bacteria</taxon>
        <taxon>Pseudomonadati</taxon>
        <taxon>Pseudomonadota</taxon>
        <taxon>Gammaproteobacteria</taxon>
        <taxon>sulfur-oxidizing symbionts</taxon>
    </lineage>
</organism>
<keyword evidence="3" id="KW-1185">Reference proteome</keyword>
<protein>
    <recommendedName>
        <fullName evidence="4">DUF3047 domain-containing protein</fullName>
    </recommendedName>
</protein>
<keyword evidence="1" id="KW-0732">Signal</keyword>
<dbReference type="Proteomes" id="UP000254771">
    <property type="component" value="Unassembled WGS sequence"/>
</dbReference>
<evidence type="ECO:0000313" key="2">
    <source>
        <dbReference type="EMBL" id="RDH84190.1"/>
    </source>
</evidence>